<dbReference type="AlphaFoldDB" id="A0A9W4SJM7"/>
<dbReference type="InterPro" id="IPR013726">
    <property type="entry name" value="Mitofissin"/>
</dbReference>
<evidence type="ECO:0000259" key="4">
    <source>
        <dbReference type="PROSITE" id="PS51858"/>
    </source>
</evidence>
<proteinExistence type="inferred from homology"/>
<evidence type="ECO:0000313" key="5">
    <source>
        <dbReference type="EMBL" id="CAI2171948.1"/>
    </source>
</evidence>
<dbReference type="Pfam" id="PF05903">
    <property type="entry name" value="Peptidase_C97"/>
    <property type="match status" value="1"/>
</dbReference>
<evidence type="ECO:0000256" key="2">
    <source>
        <dbReference type="ARBA" id="ARBA00022670"/>
    </source>
</evidence>
<evidence type="ECO:0000313" key="6">
    <source>
        <dbReference type="Proteomes" id="UP001153678"/>
    </source>
</evidence>
<comment type="similarity">
    <text evidence="1">Belongs to the DeSI family.</text>
</comment>
<accession>A0A9W4SJM7</accession>
<dbReference type="PANTHER" id="PTHR12378">
    <property type="entry name" value="DESUMOYLATING ISOPEPTIDASE"/>
    <property type="match status" value="1"/>
</dbReference>
<comment type="caution">
    <text evidence="5">The sequence shown here is derived from an EMBL/GenBank/DDBJ whole genome shotgun (WGS) entry which is preliminary data.</text>
</comment>
<feature type="domain" description="PPPDE" evidence="4">
    <location>
        <begin position="2"/>
        <end position="141"/>
    </location>
</feature>
<dbReference type="EMBL" id="CAMKVN010000881">
    <property type="protein sequence ID" value="CAI2171948.1"/>
    <property type="molecule type" value="Genomic_DNA"/>
</dbReference>
<keyword evidence="6" id="KW-1185">Reference proteome</keyword>
<reference evidence="5" key="1">
    <citation type="submission" date="2022-08" db="EMBL/GenBank/DDBJ databases">
        <authorList>
            <person name="Kallberg Y."/>
            <person name="Tangrot J."/>
            <person name="Rosling A."/>
        </authorList>
    </citation>
    <scope>NUCLEOTIDE SEQUENCE</scope>
    <source>
        <strain evidence="5">Wild A</strain>
    </source>
</reference>
<dbReference type="OrthoDB" id="21221at2759"/>
<keyword evidence="3" id="KW-0378">Hydrolase</keyword>
<dbReference type="Pfam" id="PF08520">
    <property type="entry name" value="Mitofissin"/>
    <property type="match status" value="1"/>
</dbReference>
<evidence type="ECO:0000256" key="3">
    <source>
        <dbReference type="ARBA" id="ARBA00022801"/>
    </source>
</evidence>
<name>A0A9W4SJM7_9GLOM</name>
<dbReference type="SMART" id="SM01179">
    <property type="entry name" value="DUF862"/>
    <property type="match status" value="1"/>
</dbReference>
<dbReference type="PROSITE" id="PS51858">
    <property type="entry name" value="PPPDE"/>
    <property type="match status" value="1"/>
</dbReference>
<dbReference type="Proteomes" id="UP001153678">
    <property type="component" value="Unassembled WGS sequence"/>
</dbReference>
<dbReference type="Gene3D" id="3.90.1720.30">
    <property type="entry name" value="PPPDE domains"/>
    <property type="match status" value="1"/>
</dbReference>
<protein>
    <submittedName>
        <fullName evidence="5">17877_t:CDS:1</fullName>
    </submittedName>
</protein>
<gene>
    <name evidence="5" type="ORF">FWILDA_LOCUS5333</name>
</gene>
<keyword evidence="2" id="KW-0645">Protease</keyword>
<organism evidence="5 6">
    <name type="scientific">Funneliformis geosporum</name>
    <dbReference type="NCBI Taxonomy" id="1117311"/>
    <lineage>
        <taxon>Eukaryota</taxon>
        <taxon>Fungi</taxon>
        <taxon>Fungi incertae sedis</taxon>
        <taxon>Mucoromycota</taxon>
        <taxon>Glomeromycotina</taxon>
        <taxon>Glomeromycetes</taxon>
        <taxon>Glomerales</taxon>
        <taxon>Glomeraceae</taxon>
        <taxon>Funneliformis</taxon>
    </lineage>
</organism>
<dbReference type="PANTHER" id="PTHR12378:SF7">
    <property type="entry name" value="DESUMOYLATING ISOPEPTIDASE 1"/>
    <property type="match status" value="1"/>
</dbReference>
<evidence type="ECO:0000256" key="1">
    <source>
        <dbReference type="ARBA" id="ARBA00008140"/>
    </source>
</evidence>
<dbReference type="InterPro" id="IPR042266">
    <property type="entry name" value="PPPDE_sf"/>
</dbReference>
<sequence>MAPVKLYVYDLSQGMARAFSGLIGNQIDGIWHTSVVVYDSEWYFGKGVFSDPPGTTIYGKPLKIIDMGETEVPKEIFLEYIEELRESYTADKYHLLDKNCNTFSNGLCDFLIGRNIPDHITNLPAEFLSTQMGRQLRPYIESYFGPRKIVHFAADAVLVSAVLAGIKRSTGLSVATNNIENQELRKAVNKFLNVGEWVVDQSILIMSSSAYFERKR</sequence>
<dbReference type="GO" id="GO:0008233">
    <property type="term" value="F:peptidase activity"/>
    <property type="evidence" value="ECO:0007669"/>
    <property type="project" value="UniProtKB-KW"/>
</dbReference>
<dbReference type="GO" id="GO:0070646">
    <property type="term" value="P:protein modification by small protein removal"/>
    <property type="evidence" value="ECO:0007669"/>
    <property type="project" value="TreeGrafter"/>
</dbReference>
<dbReference type="InterPro" id="IPR008580">
    <property type="entry name" value="PPPDE_dom"/>
</dbReference>
<dbReference type="GO" id="GO:0006508">
    <property type="term" value="P:proteolysis"/>
    <property type="evidence" value="ECO:0007669"/>
    <property type="project" value="UniProtKB-KW"/>
</dbReference>